<protein>
    <recommendedName>
        <fullName evidence="5">RTX toxin-activating lysine-acyltransferase</fullName>
        <ecNumber evidence="5">2.3.1.-</ecNumber>
    </recommendedName>
</protein>
<reference evidence="6 7" key="1">
    <citation type="submission" date="2018-06" db="EMBL/GenBank/DDBJ databases">
        <authorList>
            <consortium name="Pathogen Informatics"/>
            <person name="Doyle S."/>
        </authorList>
    </citation>
    <scope>NUCLEOTIDE SEQUENCE [LARGE SCALE GENOMIC DNA]</scope>
    <source>
        <strain evidence="6 7">NCTC9380</strain>
    </source>
</reference>
<keyword evidence="3 5" id="KW-0012">Acyltransferase</keyword>
<dbReference type="GO" id="GO:0009404">
    <property type="term" value="P:toxin metabolic process"/>
    <property type="evidence" value="ECO:0007669"/>
    <property type="project" value="UniProtKB-UniRule"/>
</dbReference>
<name>A0A378NCS7_MANHA</name>
<evidence type="ECO:0000256" key="3">
    <source>
        <dbReference type="ARBA" id="ARBA00023315"/>
    </source>
</evidence>
<dbReference type="Proteomes" id="UP000254031">
    <property type="component" value="Unassembled WGS sequence"/>
</dbReference>
<evidence type="ECO:0000313" key="6">
    <source>
        <dbReference type="EMBL" id="STY66252.1"/>
    </source>
</evidence>
<evidence type="ECO:0000256" key="2">
    <source>
        <dbReference type="ARBA" id="ARBA00005686"/>
    </source>
</evidence>
<dbReference type="GO" id="GO:0005737">
    <property type="term" value="C:cytoplasm"/>
    <property type="evidence" value="ECO:0007669"/>
    <property type="project" value="UniProtKB-SubCell"/>
</dbReference>
<gene>
    <name evidence="6" type="primary">hlyC</name>
    <name evidence="6" type="ORF">NCTC9380_01545</name>
</gene>
<sequence>MNQSYFNLLGNITWLWMNSSLHKEWSCELLARNVIPAIENEQYMLLIDNGIPIAYCSWADLNLETEVKYIKDISSLTPEEWQSGDRRWIIDWVAPFGHSQLLYKKMCQKYADTLVRSIRFQPNQKSVGKIAYFKGGKLDKKTAKKRFDTYQEELATALKNEFNFIKK</sequence>
<dbReference type="RefSeq" id="WP_041447980.1">
    <property type="nucleotide sequence ID" value="NZ_CP017484.1"/>
</dbReference>
<dbReference type="GO" id="GO:0016746">
    <property type="term" value="F:acyltransferase activity"/>
    <property type="evidence" value="ECO:0007669"/>
    <property type="project" value="UniProtKB-UniRule"/>
</dbReference>
<keyword evidence="5 6" id="KW-0808">Transferase</keyword>
<dbReference type="PRINTS" id="PR01489">
    <property type="entry name" value="RTXTOXINC"/>
</dbReference>
<evidence type="ECO:0000256" key="4">
    <source>
        <dbReference type="ARBA" id="ARBA00048621"/>
    </source>
</evidence>
<dbReference type="GO" id="GO:0031640">
    <property type="term" value="P:killing of cells of another organism"/>
    <property type="evidence" value="ECO:0007669"/>
    <property type="project" value="UniProtKB-KW"/>
</dbReference>
<comment type="subcellular location">
    <subcellularLocation>
        <location evidence="1 5">Cytoplasm</location>
    </subcellularLocation>
</comment>
<dbReference type="AlphaFoldDB" id="A0A378NCS7"/>
<keyword evidence="5" id="KW-0204">Cytolysis</keyword>
<comment type="catalytic activity">
    <reaction evidence="4">
        <text>a fatty acyl-[ACP] + L-lysyl-[protein] = N(6)-(fatty acyl)-L-lysyl-[protein] + holo-[ACP] + H(+)</text>
        <dbReference type="Rhea" id="RHEA:70667"/>
        <dbReference type="Rhea" id="RHEA-COMP:9685"/>
        <dbReference type="Rhea" id="RHEA-COMP:9752"/>
        <dbReference type="Rhea" id="RHEA-COMP:14125"/>
        <dbReference type="Rhea" id="RHEA-COMP:17946"/>
        <dbReference type="ChEBI" id="CHEBI:15378"/>
        <dbReference type="ChEBI" id="CHEBI:29969"/>
        <dbReference type="ChEBI" id="CHEBI:64479"/>
        <dbReference type="ChEBI" id="CHEBI:138651"/>
        <dbReference type="ChEBI" id="CHEBI:189854"/>
    </reaction>
    <physiologicalReaction direction="left-to-right" evidence="4">
        <dbReference type="Rhea" id="RHEA:70668"/>
    </physiologicalReaction>
</comment>
<proteinExistence type="inferred from homology"/>
<organism evidence="6 7">
    <name type="scientific">Mannheimia haemolytica</name>
    <name type="common">Pasteurella haemolytica</name>
    <dbReference type="NCBI Taxonomy" id="75985"/>
    <lineage>
        <taxon>Bacteria</taxon>
        <taxon>Pseudomonadati</taxon>
        <taxon>Pseudomonadota</taxon>
        <taxon>Gammaproteobacteria</taxon>
        <taxon>Pasteurellales</taxon>
        <taxon>Pasteurellaceae</taxon>
        <taxon>Mannheimia</taxon>
    </lineage>
</organism>
<keyword evidence="5" id="KW-0963">Cytoplasm</keyword>
<comment type="function">
    <text evidence="5">Involved in fatty acylation of protoxin at internal lysine residues, thereby converting it to the active toxin.</text>
</comment>
<evidence type="ECO:0000256" key="5">
    <source>
        <dbReference type="RuleBase" id="RU368102"/>
    </source>
</evidence>
<evidence type="ECO:0000256" key="1">
    <source>
        <dbReference type="ARBA" id="ARBA00004496"/>
    </source>
</evidence>
<dbReference type="EMBL" id="UGPL01000006">
    <property type="protein sequence ID" value="STY66252.1"/>
    <property type="molecule type" value="Genomic_DNA"/>
</dbReference>
<dbReference type="Pfam" id="PF02794">
    <property type="entry name" value="HlyC"/>
    <property type="match status" value="1"/>
</dbReference>
<dbReference type="InterPro" id="IPR003996">
    <property type="entry name" value="RTX_toxin-activating_protC_bac"/>
</dbReference>
<accession>A0A378NCS7</accession>
<comment type="similarity">
    <text evidence="2 5">Belongs to the RTX toxin acyltransferase family.</text>
</comment>
<dbReference type="EC" id="2.3.1.-" evidence="5"/>
<evidence type="ECO:0000313" key="7">
    <source>
        <dbReference type="Proteomes" id="UP000254031"/>
    </source>
</evidence>